<dbReference type="GeneID" id="60893201"/>
<feature type="transmembrane region" description="Helical" evidence="7">
    <location>
        <begin position="21"/>
        <end position="39"/>
    </location>
</feature>
<evidence type="ECO:0000256" key="2">
    <source>
        <dbReference type="ARBA" id="ARBA00008114"/>
    </source>
</evidence>
<dbReference type="HOGENOM" id="CLU_013430_3_4_9"/>
<dbReference type="InterPro" id="IPR002524">
    <property type="entry name" value="Cation_efflux"/>
</dbReference>
<name>A0A125WA91_ENTFL</name>
<dbReference type="PANTHER" id="PTHR43840">
    <property type="entry name" value="MITOCHONDRIAL METAL TRANSPORTER 1-RELATED"/>
    <property type="match status" value="1"/>
</dbReference>
<dbReference type="SUPFAM" id="SSF161111">
    <property type="entry name" value="Cation efflux protein transmembrane domain-like"/>
    <property type="match status" value="1"/>
</dbReference>
<evidence type="ECO:0000256" key="4">
    <source>
        <dbReference type="ARBA" id="ARBA00022692"/>
    </source>
</evidence>
<evidence type="ECO:0000313" key="11">
    <source>
        <dbReference type="Proteomes" id="UP000004846"/>
    </source>
</evidence>
<feature type="transmembrane region" description="Helical" evidence="7">
    <location>
        <begin position="130"/>
        <end position="151"/>
    </location>
</feature>
<dbReference type="InterPro" id="IPR027470">
    <property type="entry name" value="Cation_efflux_CTD"/>
</dbReference>
<dbReference type="Proteomes" id="UP000004846">
    <property type="component" value="Unassembled WGS sequence"/>
</dbReference>
<reference evidence="10 11" key="1">
    <citation type="submission" date="2010-07" db="EMBL/GenBank/DDBJ databases">
        <authorList>
            <person name="Sid Ahmed O."/>
        </authorList>
    </citation>
    <scope>NUCLEOTIDE SEQUENCE [LARGE SCALE GENOMIC DNA]</scope>
    <source>
        <strain evidence="10 11">TX4248</strain>
    </source>
</reference>
<dbReference type="GO" id="GO:0008324">
    <property type="term" value="F:monoatomic cation transmembrane transporter activity"/>
    <property type="evidence" value="ECO:0007669"/>
    <property type="project" value="InterPro"/>
</dbReference>
<dbReference type="InterPro" id="IPR050291">
    <property type="entry name" value="CDF_Transporter"/>
</dbReference>
<sequence>MIQALLQRYEKKIERRKLEKRTAFGAFAGRIGLVSNLFLFVSKFMIGLLSGSVSIMADAINSLSDTISSVLTLVGFYIAGKPADKEHPYGHERFEYISGMLVSLVITFIGFEFLTTSVDRILHPESIKVTPILFAVLALSIGIKIWQGLFYKKVSAKIDSQALVASAKDSFNDVYTTLAVLVSAFIEGVTGLRIDGYIGFLIAAYIIYSGLQLIREFINELMGMRPSQTEIDEMKNVLSKMETIVGYHDLLIHNYGPSQTFASVHIEIDDRWDLNKAHQTIDAIEAKFKEELDVNLVCHIDPVNLYDPTQQFVHQTIKKIIRSFDASLKVHDIRLVTHGEEPKILFDLVLPTESKLSEFELGVEIQRQVYEKIGRYKVEITFDHTYLLQ</sequence>
<evidence type="ECO:0000256" key="7">
    <source>
        <dbReference type="SAM" id="Phobius"/>
    </source>
</evidence>
<keyword evidence="3" id="KW-0813">Transport</keyword>
<dbReference type="Gene3D" id="3.30.70.1350">
    <property type="entry name" value="Cation efflux protein, cytoplasmic domain"/>
    <property type="match status" value="1"/>
</dbReference>
<dbReference type="PANTHER" id="PTHR43840:SF50">
    <property type="entry name" value="MANGANESE EFFLUX SYSTEM PROTEIN MNES"/>
    <property type="match status" value="1"/>
</dbReference>
<dbReference type="InterPro" id="IPR027469">
    <property type="entry name" value="Cation_efflux_TMD_sf"/>
</dbReference>
<keyword evidence="4 7" id="KW-0812">Transmembrane</keyword>
<organism evidence="10 11">
    <name type="scientific">Enterococcus faecalis TX4248</name>
    <dbReference type="NCBI Taxonomy" id="749495"/>
    <lineage>
        <taxon>Bacteria</taxon>
        <taxon>Bacillati</taxon>
        <taxon>Bacillota</taxon>
        <taxon>Bacilli</taxon>
        <taxon>Lactobacillales</taxon>
        <taxon>Enterococcaceae</taxon>
        <taxon>Enterococcus</taxon>
    </lineage>
</organism>
<keyword evidence="6 7" id="KW-0472">Membrane</keyword>
<feature type="transmembrane region" description="Helical" evidence="7">
    <location>
        <begin position="100"/>
        <end position="118"/>
    </location>
</feature>
<protein>
    <submittedName>
        <fullName evidence="10">Cation diffusion facilitator family transporter</fullName>
    </submittedName>
</protein>
<keyword evidence="5 7" id="KW-1133">Transmembrane helix</keyword>
<accession>A0A125WA91</accession>
<evidence type="ECO:0000256" key="6">
    <source>
        <dbReference type="ARBA" id="ARBA00023136"/>
    </source>
</evidence>
<feature type="domain" description="Cation efflux protein transmembrane" evidence="8">
    <location>
        <begin position="31"/>
        <end position="222"/>
    </location>
</feature>
<feature type="transmembrane region" description="Helical" evidence="7">
    <location>
        <begin position="196"/>
        <end position="214"/>
    </location>
</feature>
<dbReference type="GO" id="GO:0016020">
    <property type="term" value="C:membrane"/>
    <property type="evidence" value="ECO:0007669"/>
    <property type="project" value="UniProtKB-SubCell"/>
</dbReference>
<gene>
    <name evidence="10" type="ORF">HMPREF9498_00081</name>
</gene>
<evidence type="ECO:0000259" key="8">
    <source>
        <dbReference type="Pfam" id="PF01545"/>
    </source>
</evidence>
<comment type="similarity">
    <text evidence="2">Belongs to the cation diffusion facilitator (CDF) transporter (TC 2.A.4) family.</text>
</comment>
<dbReference type="NCBIfam" id="TIGR01297">
    <property type="entry name" value="CDF"/>
    <property type="match status" value="1"/>
</dbReference>
<comment type="caution">
    <text evidence="10">The sequence shown here is derived from an EMBL/GenBank/DDBJ whole genome shotgun (WGS) entry which is preliminary data.</text>
</comment>
<evidence type="ECO:0000259" key="9">
    <source>
        <dbReference type="Pfam" id="PF16916"/>
    </source>
</evidence>
<evidence type="ECO:0000313" key="10">
    <source>
        <dbReference type="EMBL" id="EFM84106.1"/>
    </source>
</evidence>
<dbReference type="AlphaFoldDB" id="A0A125WA91"/>
<proteinExistence type="inferred from homology"/>
<dbReference type="InterPro" id="IPR036837">
    <property type="entry name" value="Cation_efflux_CTD_sf"/>
</dbReference>
<dbReference type="RefSeq" id="WP_002391646.1">
    <property type="nucleotide sequence ID" value="NZ_GL454411.1"/>
</dbReference>
<comment type="subcellular location">
    <subcellularLocation>
        <location evidence="1">Membrane</location>
        <topology evidence="1">Multi-pass membrane protein</topology>
    </subcellularLocation>
</comment>
<feature type="transmembrane region" description="Helical" evidence="7">
    <location>
        <begin position="172"/>
        <end position="190"/>
    </location>
</feature>
<dbReference type="Pfam" id="PF01545">
    <property type="entry name" value="Cation_efflux"/>
    <property type="match status" value="1"/>
</dbReference>
<dbReference type="Pfam" id="PF16916">
    <property type="entry name" value="ZT_dimer"/>
    <property type="match status" value="1"/>
</dbReference>
<evidence type="ECO:0000256" key="1">
    <source>
        <dbReference type="ARBA" id="ARBA00004141"/>
    </source>
</evidence>
<dbReference type="Gene3D" id="1.20.1510.10">
    <property type="entry name" value="Cation efflux protein transmembrane domain"/>
    <property type="match status" value="1"/>
</dbReference>
<dbReference type="EMBL" id="AEBR01000005">
    <property type="protein sequence ID" value="EFM84106.1"/>
    <property type="molecule type" value="Genomic_DNA"/>
</dbReference>
<evidence type="ECO:0000256" key="5">
    <source>
        <dbReference type="ARBA" id="ARBA00022989"/>
    </source>
</evidence>
<feature type="domain" description="Cation efflux protein cytoplasmic" evidence="9">
    <location>
        <begin position="226"/>
        <end position="302"/>
    </location>
</feature>
<dbReference type="FunFam" id="1.20.1510.10:FF:000006">
    <property type="entry name" value="Divalent cation efflux transporter"/>
    <property type="match status" value="1"/>
</dbReference>
<evidence type="ECO:0000256" key="3">
    <source>
        <dbReference type="ARBA" id="ARBA00022448"/>
    </source>
</evidence>
<dbReference type="InterPro" id="IPR058533">
    <property type="entry name" value="Cation_efflux_TM"/>
</dbReference>
<dbReference type="SUPFAM" id="SSF160240">
    <property type="entry name" value="Cation efflux protein cytoplasmic domain-like"/>
    <property type="match status" value="2"/>
</dbReference>